<name>A0ABR2DDK6_9ROSI</name>
<dbReference type="EMBL" id="JBBPBM010000032">
    <property type="protein sequence ID" value="KAK8533986.1"/>
    <property type="molecule type" value="Genomic_DNA"/>
</dbReference>
<gene>
    <name evidence="2" type="ORF">V6N12_047388</name>
</gene>
<sequence>MGLAKRSQLMKKRSESKLPTRPLLSDWVKTVPIPVDKGRVQSNQSEAPTVGTVGTQAFQVTPGHDDDKVNRGDAGEVETSVGVRMED</sequence>
<feature type="compositionally biased region" description="Basic and acidic residues" evidence="1">
    <location>
        <begin position="63"/>
        <end position="74"/>
    </location>
</feature>
<feature type="region of interest" description="Disordered" evidence="1">
    <location>
        <begin position="1"/>
        <end position="21"/>
    </location>
</feature>
<dbReference type="Proteomes" id="UP001472677">
    <property type="component" value="Unassembled WGS sequence"/>
</dbReference>
<evidence type="ECO:0000256" key="1">
    <source>
        <dbReference type="SAM" id="MobiDB-lite"/>
    </source>
</evidence>
<keyword evidence="3" id="KW-1185">Reference proteome</keyword>
<feature type="region of interest" description="Disordered" evidence="1">
    <location>
        <begin position="57"/>
        <end position="87"/>
    </location>
</feature>
<accession>A0ABR2DDK6</accession>
<reference evidence="2 3" key="1">
    <citation type="journal article" date="2024" name="G3 (Bethesda)">
        <title>Genome assembly of Hibiscus sabdariffa L. provides insights into metabolisms of medicinal natural products.</title>
        <authorList>
            <person name="Kim T."/>
        </authorList>
    </citation>
    <scope>NUCLEOTIDE SEQUENCE [LARGE SCALE GENOMIC DNA]</scope>
    <source>
        <strain evidence="2">TK-2024</strain>
        <tissue evidence="2">Old leaves</tissue>
    </source>
</reference>
<evidence type="ECO:0000313" key="3">
    <source>
        <dbReference type="Proteomes" id="UP001472677"/>
    </source>
</evidence>
<comment type="caution">
    <text evidence="2">The sequence shown here is derived from an EMBL/GenBank/DDBJ whole genome shotgun (WGS) entry which is preliminary data.</text>
</comment>
<evidence type="ECO:0000313" key="2">
    <source>
        <dbReference type="EMBL" id="KAK8533986.1"/>
    </source>
</evidence>
<organism evidence="2 3">
    <name type="scientific">Hibiscus sabdariffa</name>
    <name type="common">roselle</name>
    <dbReference type="NCBI Taxonomy" id="183260"/>
    <lineage>
        <taxon>Eukaryota</taxon>
        <taxon>Viridiplantae</taxon>
        <taxon>Streptophyta</taxon>
        <taxon>Embryophyta</taxon>
        <taxon>Tracheophyta</taxon>
        <taxon>Spermatophyta</taxon>
        <taxon>Magnoliopsida</taxon>
        <taxon>eudicotyledons</taxon>
        <taxon>Gunneridae</taxon>
        <taxon>Pentapetalae</taxon>
        <taxon>rosids</taxon>
        <taxon>malvids</taxon>
        <taxon>Malvales</taxon>
        <taxon>Malvaceae</taxon>
        <taxon>Malvoideae</taxon>
        <taxon>Hibiscus</taxon>
    </lineage>
</organism>
<proteinExistence type="predicted"/>
<protein>
    <submittedName>
        <fullName evidence="2">Uncharacterized protein</fullName>
    </submittedName>
</protein>